<protein>
    <submittedName>
        <fullName evidence="2">Uncharacterized protein</fullName>
    </submittedName>
</protein>
<proteinExistence type="predicted"/>
<dbReference type="Proteomes" id="UP000730481">
    <property type="component" value="Unassembled WGS sequence"/>
</dbReference>
<feature type="region of interest" description="Disordered" evidence="1">
    <location>
        <begin position="265"/>
        <end position="289"/>
    </location>
</feature>
<gene>
    <name evidence="2" type="ORF">FBEOM_12873</name>
</gene>
<dbReference type="OrthoDB" id="4777915at2759"/>
<evidence type="ECO:0000313" key="2">
    <source>
        <dbReference type="EMBL" id="KAF4333319.1"/>
    </source>
</evidence>
<accession>A0A9P5A7U6</accession>
<dbReference type="AlphaFoldDB" id="A0A9P5A7U6"/>
<name>A0A9P5A7U6_9HYPO</name>
<evidence type="ECO:0000313" key="3">
    <source>
        <dbReference type="Proteomes" id="UP000730481"/>
    </source>
</evidence>
<sequence>MDPNLGLYRSILHLSPWERREQMGHLPRSELNRVTAIVEREEDAQKLEKSIAGRDLIQVALNDPSEIIKDEQLKYTLLGRTIYPDDEISMIRRITNNAAGSSWNLISYIAGIDRDAKPFCLDAWKLVYCDVYYVDGDSATLQEIYEARLREEEIQTPTERARELRKKHGQIQKIVDAREKWGFIYYLSREVNQKYGPNWKTFWNRVNNACKPMMVTHSSIHCQGRDNWMELSRLATEHWPIFSPNENLGEDDDLRKRFKEYTMENRSKTAEDKKKKKKKRKRKNTEENDDLLSPGILRNTFIVIPNELISSNRNYWDASEEEETVYNGEKYQGRVKVAKWSLGSWFYAARWEGVSLRDMWLKAQRYPDKYWIYYTKRLEEWDHEPYV</sequence>
<keyword evidence="3" id="KW-1185">Reference proteome</keyword>
<feature type="compositionally biased region" description="Basic residues" evidence="1">
    <location>
        <begin position="274"/>
        <end position="283"/>
    </location>
</feature>
<comment type="caution">
    <text evidence="2">The sequence shown here is derived from an EMBL/GenBank/DDBJ whole genome shotgun (WGS) entry which is preliminary data.</text>
</comment>
<reference evidence="2" key="2">
    <citation type="submission" date="2020-02" db="EMBL/GenBank/DDBJ databases">
        <title>Identification and distribution of gene clusters putatively required for synthesis of sphingolipid metabolism inhibitors in phylogenetically diverse species of the filamentous fungus Fusarium.</title>
        <authorList>
            <person name="Kim H.-S."/>
            <person name="Busman M."/>
            <person name="Brown D.W."/>
            <person name="Divon H."/>
            <person name="Uhlig S."/>
            <person name="Proctor R.H."/>
        </authorList>
    </citation>
    <scope>NUCLEOTIDE SEQUENCE</scope>
    <source>
        <strain evidence="2">NRRL 25174</strain>
    </source>
</reference>
<organism evidence="2 3">
    <name type="scientific">Fusarium beomiforme</name>
    <dbReference type="NCBI Taxonomy" id="44412"/>
    <lineage>
        <taxon>Eukaryota</taxon>
        <taxon>Fungi</taxon>
        <taxon>Dikarya</taxon>
        <taxon>Ascomycota</taxon>
        <taxon>Pezizomycotina</taxon>
        <taxon>Sordariomycetes</taxon>
        <taxon>Hypocreomycetidae</taxon>
        <taxon>Hypocreales</taxon>
        <taxon>Nectriaceae</taxon>
        <taxon>Fusarium</taxon>
        <taxon>Fusarium burgessii species complex</taxon>
    </lineage>
</organism>
<evidence type="ECO:0000256" key="1">
    <source>
        <dbReference type="SAM" id="MobiDB-lite"/>
    </source>
</evidence>
<reference evidence="2" key="1">
    <citation type="journal article" date="2017" name="Mycologia">
        <title>Fusarium algeriense, sp. nov., a novel toxigenic crown rot pathogen of durum wheat from Algeria is nested in the Fusarium burgessii species complex.</title>
        <authorList>
            <person name="Laraba I."/>
            <person name="Keddad A."/>
            <person name="Boureghda H."/>
            <person name="Abdallah N."/>
            <person name="Vaughan M.M."/>
            <person name="Proctor R.H."/>
            <person name="Busman M."/>
            <person name="O'Donnell K."/>
        </authorList>
    </citation>
    <scope>NUCLEOTIDE SEQUENCE</scope>
    <source>
        <strain evidence="2">NRRL 25174</strain>
    </source>
</reference>
<dbReference type="EMBL" id="PVQB02000873">
    <property type="protein sequence ID" value="KAF4333319.1"/>
    <property type="molecule type" value="Genomic_DNA"/>
</dbReference>